<dbReference type="Proteomes" id="UP000230824">
    <property type="component" value="Segment"/>
</dbReference>
<evidence type="ECO:0000313" key="2">
    <source>
        <dbReference type="Proteomes" id="UP000230824"/>
    </source>
</evidence>
<organism evidence="1 2">
    <name type="scientific">Escherichia phage vB_EcoM_PHB05</name>
    <dbReference type="NCBI Taxonomy" id="2041347"/>
    <lineage>
        <taxon>Viruses</taxon>
        <taxon>Duplodnaviria</taxon>
        <taxon>Heunggongvirae</taxon>
        <taxon>Uroviricota</taxon>
        <taxon>Caudoviricetes</taxon>
        <taxon>Stephanstirmvirinae</taxon>
        <taxon>Justusliebigvirus</taxon>
        <taxon>Justusliebigvirus PHB05</taxon>
    </lineage>
</organism>
<proteinExistence type="predicted"/>
<protein>
    <submittedName>
        <fullName evidence="1">Uncharacterized protein</fullName>
    </submittedName>
</protein>
<evidence type="ECO:0000313" key="1">
    <source>
        <dbReference type="EMBL" id="ATI15760.1"/>
    </source>
</evidence>
<dbReference type="RefSeq" id="YP_009984386.1">
    <property type="nucleotide sequence ID" value="NC_052652.1"/>
</dbReference>
<dbReference type="GeneID" id="62611730"/>
<name>A0A291LA25_9CAUD</name>
<reference evidence="1 2" key="1">
    <citation type="submission" date="2017-09" db="EMBL/GenBank/DDBJ databases">
        <title>Phage vB_EcoM_PHB05 against multidrug-resistant shiga toxin-producing Escherichia.</title>
        <authorList>
            <person name="Chen Y."/>
            <person name="Song J."/>
            <person name="Wu B."/>
        </authorList>
    </citation>
    <scope>NUCLEOTIDE SEQUENCE [LARGE SCALE GENOMIC DNA]</scope>
    <source>
        <strain evidence="1">Wastewater</strain>
    </source>
</reference>
<dbReference type="EMBL" id="MF805809">
    <property type="protein sequence ID" value="ATI15760.1"/>
    <property type="molecule type" value="Genomic_DNA"/>
</dbReference>
<keyword evidence="2" id="KW-1185">Reference proteome</keyword>
<dbReference type="KEGG" id="vg:62611730"/>
<accession>A0A291LA25</accession>
<sequence length="83" mass="9539">MNIKDVVAYVEDEVKNHTSLLKVMVVVKNGIGQVNVQHVLSDTVYNVFECKETPHGVRVVYIDNNFKECVRHTLENELRITIL</sequence>